<protein>
    <recommendedName>
        <fullName evidence="3">F-box associated domain-containing protein</fullName>
    </recommendedName>
</protein>
<evidence type="ECO:0000313" key="2">
    <source>
        <dbReference type="Proteomes" id="UP000249390"/>
    </source>
</evidence>
<organism evidence="1 2">
    <name type="scientific">Cuscuta australis</name>
    <dbReference type="NCBI Taxonomy" id="267555"/>
    <lineage>
        <taxon>Eukaryota</taxon>
        <taxon>Viridiplantae</taxon>
        <taxon>Streptophyta</taxon>
        <taxon>Embryophyta</taxon>
        <taxon>Tracheophyta</taxon>
        <taxon>Spermatophyta</taxon>
        <taxon>Magnoliopsida</taxon>
        <taxon>eudicotyledons</taxon>
        <taxon>Gunneridae</taxon>
        <taxon>Pentapetalae</taxon>
        <taxon>asterids</taxon>
        <taxon>lamiids</taxon>
        <taxon>Solanales</taxon>
        <taxon>Convolvulaceae</taxon>
        <taxon>Cuscuteae</taxon>
        <taxon>Cuscuta</taxon>
        <taxon>Cuscuta subgen. Grammica</taxon>
        <taxon>Cuscuta sect. Cleistogrammica</taxon>
    </lineage>
</organism>
<gene>
    <name evidence="1" type="ORF">DM860_017473</name>
</gene>
<evidence type="ECO:0008006" key="3">
    <source>
        <dbReference type="Google" id="ProtNLM"/>
    </source>
</evidence>
<proteinExistence type="predicted"/>
<accession>A0A328DW97</accession>
<evidence type="ECO:0000313" key="1">
    <source>
        <dbReference type="EMBL" id="RAL49972.1"/>
    </source>
</evidence>
<name>A0A328DW97_9ASTE</name>
<reference evidence="1 2" key="1">
    <citation type="submission" date="2018-06" db="EMBL/GenBank/DDBJ databases">
        <title>The Genome of Cuscuta australis (Dodder) Provides Insight into the Evolution of Plant Parasitism.</title>
        <authorList>
            <person name="Liu H."/>
        </authorList>
    </citation>
    <scope>NUCLEOTIDE SEQUENCE [LARGE SCALE GENOMIC DNA]</scope>
    <source>
        <strain evidence="2">cv. Yunnan</strain>
        <tissue evidence="1">Vines</tissue>
    </source>
</reference>
<sequence>MKGEWNEAPYLSETRFDYYFFAANDKIYALGMYEGYSFGCYSFDLKCLDCNGLAKGWQSIHPISKEHSHSQIGLMVIAFKLDYETTADPATGYIKRHDKRAVLFTWTERISFDFVKNEFKVSRDHIKDPLSCLGGVGHGNLIYFLFNEDPEERANLMV</sequence>
<comment type="caution">
    <text evidence="1">The sequence shown here is derived from an EMBL/GenBank/DDBJ whole genome shotgun (WGS) entry which is preliminary data.</text>
</comment>
<dbReference type="EMBL" id="NQVE01000074">
    <property type="protein sequence ID" value="RAL49972.1"/>
    <property type="molecule type" value="Genomic_DNA"/>
</dbReference>
<dbReference type="Proteomes" id="UP000249390">
    <property type="component" value="Unassembled WGS sequence"/>
</dbReference>
<keyword evidence="2" id="KW-1185">Reference proteome</keyword>
<dbReference type="AlphaFoldDB" id="A0A328DW97"/>